<gene>
    <name evidence="1" type="ORF">LCGC14_2188210</name>
</gene>
<organism evidence="1">
    <name type="scientific">marine sediment metagenome</name>
    <dbReference type="NCBI Taxonomy" id="412755"/>
    <lineage>
        <taxon>unclassified sequences</taxon>
        <taxon>metagenomes</taxon>
        <taxon>ecological metagenomes</taxon>
    </lineage>
</organism>
<dbReference type="AlphaFoldDB" id="A0A0F9FXQ0"/>
<feature type="non-terminal residue" evidence="1">
    <location>
        <position position="144"/>
    </location>
</feature>
<reference evidence="1" key="1">
    <citation type="journal article" date="2015" name="Nature">
        <title>Complex archaea that bridge the gap between prokaryotes and eukaryotes.</title>
        <authorList>
            <person name="Spang A."/>
            <person name="Saw J.H."/>
            <person name="Jorgensen S.L."/>
            <person name="Zaremba-Niedzwiedzka K."/>
            <person name="Martijn J."/>
            <person name="Lind A.E."/>
            <person name="van Eijk R."/>
            <person name="Schleper C."/>
            <person name="Guy L."/>
            <person name="Ettema T.J."/>
        </authorList>
    </citation>
    <scope>NUCLEOTIDE SEQUENCE</scope>
</reference>
<evidence type="ECO:0000313" key="1">
    <source>
        <dbReference type="EMBL" id="KKL62135.1"/>
    </source>
</evidence>
<name>A0A0F9FXQ0_9ZZZZ</name>
<accession>A0A0F9FXQ0</accession>
<comment type="caution">
    <text evidence="1">The sequence shown here is derived from an EMBL/GenBank/DDBJ whole genome shotgun (WGS) entry which is preliminary data.</text>
</comment>
<protein>
    <submittedName>
        <fullName evidence="1">Uncharacterized protein</fullName>
    </submittedName>
</protein>
<proteinExistence type="predicted"/>
<dbReference type="EMBL" id="LAZR01028586">
    <property type="protein sequence ID" value="KKL62135.1"/>
    <property type="molecule type" value="Genomic_DNA"/>
</dbReference>
<sequence>MEKYEEESSAVGFPLPGASSADLRGRQSVRATFKLSAKTISAITIVATHLGIKQKSLFDHLAEDIKSLSSIARLMNHSVLQSKDRIQKTYVISRRSLSFLDKISKDFDAPRDALVEYSIQRLMPLISSEKEKHEKRKIIFGELL</sequence>